<evidence type="ECO:0000313" key="2">
    <source>
        <dbReference type="EMBL" id="KAK4649734.1"/>
    </source>
</evidence>
<reference evidence="2 3" key="1">
    <citation type="journal article" date="2023" name="bioRxiv">
        <title>High-quality genome assemblies of four members of thePodospora anserinaspecies complex.</title>
        <authorList>
            <person name="Ament-Velasquez S.L."/>
            <person name="Vogan A.A."/>
            <person name="Wallerman O."/>
            <person name="Hartmann F."/>
            <person name="Gautier V."/>
            <person name="Silar P."/>
            <person name="Giraud T."/>
            <person name="Johannesson H."/>
        </authorList>
    </citation>
    <scope>NUCLEOTIDE SEQUENCE [LARGE SCALE GENOMIC DNA]</scope>
    <source>
        <strain evidence="2 3">CBS 112042</strain>
    </source>
</reference>
<dbReference type="PANTHER" id="PTHR34502:SF5">
    <property type="entry name" value="DUF6594 DOMAIN-CONTAINING PROTEIN"/>
    <property type="match status" value="1"/>
</dbReference>
<feature type="domain" description="DUF6594" evidence="1">
    <location>
        <begin position="1"/>
        <end position="141"/>
    </location>
</feature>
<gene>
    <name evidence="2" type="ORF">QC761_0024400</name>
</gene>
<evidence type="ECO:0000313" key="3">
    <source>
        <dbReference type="Proteomes" id="UP001322138"/>
    </source>
</evidence>
<evidence type="ECO:0000259" key="1">
    <source>
        <dbReference type="Pfam" id="PF20237"/>
    </source>
</evidence>
<organism evidence="2 3">
    <name type="scientific">Podospora bellae-mahoneyi</name>
    <dbReference type="NCBI Taxonomy" id="2093777"/>
    <lineage>
        <taxon>Eukaryota</taxon>
        <taxon>Fungi</taxon>
        <taxon>Dikarya</taxon>
        <taxon>Ascomycota</taxon>
        <taxon>Pezizomycotina</taxon>
        <taxon>Sordariomycetes</taxon>
        <taxon>Sordariomycetidae</taxon>
        <taxon>Sordariales</taxon>
        <taxon>Podosporaceae</taxon>
        <taxon>Podospora</taxon>
    </lineage>
</organism>
<dbReference type="Proteomes" id="UP001322138">
    <property type="component" value="Unassembled WGS sequence"/>
</dbReference>
<dbReference type="RefSeq" id="XP_062738709.1">
    <property type="nucleotide sequence ID" value="XM_062872109.1"/>
</dbReference>
<dbReference type="InterPro" id="IPR046529">
    <property type="entry name" value="DUF6594"/>
</dbReference>
<dbReference type="PANTHER" id="PTHR34502">
    <property type="entry name" value="DUF6594 DOMAIN-CONTAINING PROTEIN-RELATED"/>
    <property type="match status" value="1"/>
</dbReference>
<dbReference type="EMBL" id="JAFFGZ010000001">
    <property type="protein sequence ID" value="KAK4649734.1"/>
    <property type="molecule type" value="Genomic_DNA"/>
</dbReference>
<dbReference type="Pfam" id="PF20237">
    <property type="entry name" value="DUF6594"/>
    <property type="match status" value="1"/>
</dbReference>
<dbReference type="GeneID" id="87891209"/>
<protein>
    <recommendedName>
        <fullName evidence="1">DUF6594 domain-containing protein</fullName>
    </recommendedName>
</protein>
<name>A0ABR0G256_9PEZI</name>
<proteinExistence type="predicted"/>
<accession>A0ABR0G256</accession>
<keyword evidence="3" id="KW-1185">Reference proteome</keyword>
<comment type="caution">
    <text evidence="2">The sequence shown here is derived from an EMBL/GenBank/DDBJ whole genome shotgun (WGS) entry which is preliminary data.</text>
</comment>
<sequence length="154" mass="17752">MAGHEAFLVTRRFSHVRTRLLLWEQDRVAELETKLNKIDNEEKHSLYLGSRRKDKNQERRAVIAELQEAIKSYDDLVTRSIFMLGPQPAYKRDIASLQNWHVANASVTRAEMDFLNRQEDLMSVSSSSNTDVLPLWVERDVTEKALSFFGVSAA</sequence>